<keyword evidence="2" id="KW-1185">Reference proteome</keyword>
<dbReference type="EMBL" id="LUEZ02000012">
    <property type="protein sequence ID" value="RDB28350.1"/>
    <property type="molecule type" value="Genomic_DNA"/>
</dbReference>
<sequence length="81" mass="8908">MDIGGYVELLSHRGRGACPMANPKTEKNGSLTGFNSCARTGVHALMEVLILMEGKSSVLRNVLWTVEIINLWAFEGIYLIN</sequence>
<evidence type="ECO:0000313" key="2">
    <source>
        <dbReference type="Proteomes" id="UP000076154"/>
    </source>
</evidence>
<comment type="caution">
    <text evidence="1">The sequence shown here is derived from an EMBL/GenBank/DDBJ whole genome shotgun (WGS) entry which is preliminary data.</text>
</comment>
<dbReference type="AlphaFoldDB" id="A0A369K4C8"/>
<dbReference type="InParanoid" id="A0A369K4C8"/>
<organism evidence="1 2">
    <name type="scientific">Hypsizygus marmoreus</name>
    <name type="common">White beech mushroom</name>
    <name type="synonym">Agaricus marmoreus</name>
    <dbReference type="NCBI Taxonomy" id="39966"/>
    <lineage>
        <taxon>Eukaryota</taxon>
        <taxon>Fungi</taxon>
        <taxon>Dikarya</taxon>
        <taxon>Basidiomycota</taxon>
        <taxon>Agaricomycotina</taxon>
        <taxon>Agaricomycetes</taxon>
        <taxon>Agaricomycetidae</taxon>
        <taxon>Agaricales</taxon>
        <taxon>Tricholomatineae</taxon>
        <taxon>Lyophyllaceae</taxon>
        <taxon>Hypsizygus</taxon>
    </lineage>
</organism>
<protein>
    <submittedName>
        <fullName evidence="1">Uncharacterized protein</fullName>
    </submittedName>
</protein>
<evidence type="ECO:0000313" key="1">
    <source>
        <dbReference type="EMBL" id="RDB28350.1"/>
    </source>
</evidence>
<proteinExistence type="predicted"/>
<gene>
    <name evidence="1" type="ORF">Hypma_001506</name>
</gene>
<accession>A0A369K4C8</accession>
<name>A0A369K4C8_HYPMA</name>
<dbReference type="Proteomes" id="UP000076154">
    <property type="component" value="Unassembled WGS sequence"/>
</dbReference>
<reference evidence="1" key="1">
    <citation type="submission" date="2018-04" db="EMBL/GenBank/DDBJ databases">
        <title>Whole genome sequencing of Hypsizygus marmoreus.</title>
        <authorList>
            <person name="Choi I.-G."/>
            <person name="Min B."/>
            <person name="Kim J.-G."/>
            <person name="Kim S."/>
            <person name="Oh Y.-L."/>
            <person name="Kong W.-S."/>
            <person name="Park H."/>
            <person name="Jeong J."/>
            <person name="Song E.-S."/>
        </authorList>
    </citation>
    <scope>NUCLEOTIDE SEQUENCE [LARGE SCALE GENOMIC DNA]</scope>
    <source>
        <strain evidence="1">51987-8</strain>
    </source>
</reference>